<organism evidence="1 2">
    <name type="scientific">Mycena rosella</name>
    <name type="common">Pink bonnet</name>
    <name type="synonym">Agaricus rosellus</name>
    <dbReference type="NCBI Taxonomy" id="1033263"/>
    <lineage>
        <taxon>Eukaryota</taxon>
        <taxon>Fungi</taxon>
        <taxon>Dikarya</taxon>
        <taxon>Basidiomycota</taxon>
        <taxon>Agaricomycotina</taxon>
        <taxon>Agaricomycetes</taxon>
        <taxon>Agaricomycetidae</taxon>
        <taxon>Agaricales</taxon>
        <taxon>Marasmiineae</taxon>
        <taxon>Mycenaceae</taxon>
        <taxon>Mycena</taxon>
    </lineage>
</organism>
<dbReference type="EMBL" id="JARKIE010000005">
    <property type="protein sequence ID" value="KAJ7707571.1"/>
    <property type="molecule type" value="Genomic_DNA"/>
</dbReference>
<name>A0AAD7GXM6_MYCRO</name>
<dbReference type="Proteomes" id="UP001221757">
    <property type="component" value="Unassembled WGS sequence"/>
</dbReference>
<evidence type="ECO:0000313" key="2">
    <source>
        <dbReference type="Proteomes" id="UP001221757"/>
    </source>
</evidence>
<accession>A0AAD7GXM6</accession>
<keyword evidence="2" id="KW-1185">Reference proteome</keyword>
<reference evidence="1" key="1">
    <citation type="submission" date="2023-03" db="EMBL/GenBank/DDBJ databases">
        <title>Massive genome expansion in bonnet fungi (Mycena s.s.) driven by repeated elements and novel gene families across ecological guilds.</title>
        <authorList>
            <consortium name="Lawrence Berkeley National Laboratory"/>
            <person name="Harder C.B."/>
            <person name="Miyauchi S."/>
            <person name="Viragh M."/>
            <person name="Kuo A."/>
            <person name="Thoen E."/>
            <person name="Andreopoulos B."/>
            <person name="Lu D."/>
            <person name="Skrede I."/>
            <person name="Drula E."/>
            <person name="Henrissat B."/>
            <person name="Morin E."/>
            <person name="Kohler A."/>
            <person name="Barry K."/>
            <person name="LaButti K."/>
            <person name="Morin E."/>
            <person name="Salamov A."/>
            <person name="Lipzen A."/>
            <person name="Mereny Z."/>
            <person name="Hegedus B."/>
            <person name="Baldrian P."/>
            <person name="Stursova M."/>
            <person name="Weitz H."/>
            <person name="Taylor A."/>
            <person name="Grigoriev I.V."/>
            <person name="Nagy L.G."/>
            <person name="Martin F."/>
            <person name="Kauserud H."/>
        </authorList>
    </citation>
    <scope>NUCLEOTIDE SEQUENCE</scope>
    <source>
        <strain evidence="1">CBHHK067</strain>
    </source>
</reference>
<proteinExistence type="predicted"/>
<evidence type="ECO:0000313" key="1">
    <source>
        <dbReference type="EMBL" id="KAJ7707571.1"/>
    </source>
</evidence>
<gene>
    <name evidence="1" type="ORF">B0H17DRAFT_1192047</name>
</gene>
<protein>
    <submittedName>
        <fullName evidence="1">Uncharacterized protein</fullName>
    </submittedName>
</protein>
<sequence>MGWPHIRFRALNGSQSRAVSRQQLTPNAPITYGGVKPRESIATAPSQSALEALTSRPHLRSFSFFLVLHALPGLVSRAQYTTVLACQSTSCNRISGPEEQSAVVSQHQHDVVYPVTADPAQAARVKTPAHPRVVPHVQLMVYLATAHHGYSTHAHGCGAHGHIQRRKLHARIRGLFPACSLWCIYLAMHHGHSIRTHGRSAHSHIQRKLHAQRRPRMRGLFPTCSSWCIS</sequence>
<dbReference type="AlphaFoldDB" id="A0AAD7GXM6"/>
<comment type="caution">
    <text evidence="1">The sequence shown here is derived from an EMBL/GenBank/DDBJ whole genome shotgun (WGS) entry which is preliminary data.</text>
</comment>